<dbReference type="EMBL" id="BGZK01000746">
    <property type="protein sequence ID" value="GBP58868.1"/>
    <property type="molecule type" value="Genomic_DNA"/>
</dbReference>
<protein>
    <submittedName>
        <fullName evidence="1">Uncharacterized protein</fullName>
    </submittedName>
</protein>
<organism evidence="1 2">
    <name type="scientific">Eumeta variegata</name>
    <name type="common">Bagworm moth</name>
    <name type="synonym">Eumeta japonica</name>
    <dbReference type="NCBI Taxonomy" id="151549"/>
    <lineage>
        <taxon>Eukaryota</taxon>
        <taxon>Metazoa</taxon>
        <taxon>Ecdysozoa</taxon>
        <taxon>Arthropoda</taxon>
        <taxon>Hexapoda</taxon>
        <taxon>Insecta</taxon>
        <taxon>Pterygota</taxon>
        <taxon>Neoptera</taxon>
        <taxon>Endopterygota</taxon>
        <taxon>Lepidoptera</taxon>
        <taxon>Glossata</taxon>
        <taxon>Ditrysia</taxon>
        <taxon>Tineoidea</taxon>
        <taxon>Psychidae</taxon>
        <taxon>Oiketicinae</taxon>
        <taxon>Eumeta</taxon>
    </lineage>
</organism>
<accession>A0A4C1X556</accession>
<evidence type="ECO:0000313" key="1">
    <source>
        <dbReference type="EMBL" id="GBP58868.1"/>
    </source>
</evidence>
<dbReference type="Proteomes" id="UP000299102">
    <property type="component" value="Unassembled WGS sequence"/>
</dbReference>
<reference evidence="1 2" key="1">
    <citation type="journal article" date="2019" name="Commun. Biol.">
        <title>The bagworm genome reveals a unique fibroin gene that provides high tensile strength.</title>
        <authorList>
            <person name="Kono N."/>
            <person name="Nakamura H."/>
            <person name="Ohtoshi R."/>
            <person name="Tomita M."/>
            <person name="Numata K."/>
            <person name="Arakawa K."/>
        </authorList>
    </citation>
    <scope>NUCLEOTIDE SEQUENCE [LARGE SCALE GENOMIC DNA]</scope>
</reference>
<gene>
    <name evidence="1" type="ORF">EVAR_50525_1</name>
</gene>
<dbReference type="AlphaFoldDB" id="A0A4C1X556"/>
<proteinExistence type="predicted"/>
<keyword evidence="2" id="KW-1185">Reference proteome</keyword>
<comment type="caution">
    <text evidence="1">The sequence shown here is derived from an EMBL/GenBank/DDBJ whole genome shotgun (WGS) entry which is preliminary data.</text>
</comment>
<evidence type="ECO:0000313" key="2">
    <source>
        <dbReference type="Proteomes" id="UP000299102"/>
    </source>
</evidence>
<sequence>MANEDHRRDIAKLSALDAAAASLAEMFVSDLRSALGQHRSLKIQYLLISTVIDLELSQDRISKLEDNKSNFLKAFIGAFPVKAAPPTLTCGSVPVASAAMAAYKMVLIATAELRDDISPTATRTGPVFRHLAATESRISQGNGSSWPDTKQGRRRFETLDFACGLQARVDIRVTQPTAGNSTLDEAGTVLVKIRDRQQAAAGGASRGPTARDVTSRGSVTSGAVGLILHF</sequence>
<name>A0A4C1X556_EUMVA</name>